<keyword evidence="5 7" id="KW-1133">Transmembrane helix</keyword>
<keyword evidence="3" id="KW-1003">Cell membrane</keyword>
<dbReference type="PROSITE" id="PS50928">
    <property type="entry name" value="ABC_TM1"/>
    <property type="match status" value="1"/>
</dbReference>
<keyword evidence="4 7" id="KW-0812">Transmembrane</keyword>
<dbReference type="AlphaFoldDB" id="A0A9D1JZT6"/>
<dbReference type="Proteomes" id="UP000824002">
    <property type="component" value="Unassembled WGS sequence"/>
</dbReference>
<comment type="caution">
    <text evidence="9">The sequence shown here is derived from an EMBL/GenBank/DDBJ whole genome shotgun (WGS) entry which is preliminary data.</text>
</comment>
<dbReference type="Pfam" id="PF00528">
    <property type="entry name" value="BPD_transp_1"/>
    <property type="match status" value="1"/>
</dbReference>
<evidence type="ECO:0000313" key="9">
    <source>
        <dbReference type="EMBL" id="HIS75323.1"/>
    </source>
</evidence>
<dbReference type="Gene3D" id="1.10.3720.10">
    <property type="entry name" value="MetI-like"/>
    <property type="match status" value="1"/>
</dbReference>
<keyword evidence="6 7" id="KW-0472">Membrane</keyword>
<protein>
    <submittedName>
        <fullName evidence="9">Sugar ABC transporter permease</fullName>
    </submittedName>
</protein>
<accession>A0A9D1JZT6</accession>
<evidence type="ECO:0000259" key="8">
    <source>
        <dbReference type="PROSITE" id="PS50928"/>
    </source>
</evidence>
<feature type="transmembrane region" description="Helical" evidence="7">
    <location>
        <begin position="117"/>
        <end position="137"/>
    </location>
</feature>
<comment type="subcellular location">
    <subcellularLocation>
        <location evidence="1 7">Cell membrane</location>
        <topology evidence="1 7">Multi-pass membrane protein</topology>
    </subcellularLocation>
</comment>
<feature type="domain" description="ABC transmembrane type-1" evidence="8">
    <location>
        <begin position="77"/>
        <end position="294"/>
    </location>
</feature>
<evidence type="ECO:0000256" key="1">
    <source>
        <dbReference type="ARBA" id="ARBA00004651"/>
    </source>
</evidence>
<name>A0A9D1JZT6_9FIRM</name>
<dbReference type="InterPro" id="IPR035906">
    <property type="entry name" value="MetI-like_sf"/>
</dbReference>
<keyword evidence="2 7" id="KW-0813">Transport</keyword>
<organism evidence="9 10">
    <name type="scientific">Candidatus Merdivicinus excrementipullorum</name>
    <dbReference type="NCBI Taxonomy" id="2840867"/>
    <lineage>
        <taxon>Bacteria</taxon>
        <taxon>Bacillati</taxon>
        <taxon>Bacillota</taxon>
        <taxon>Clostridia</taxon>
        <taxon>Eubacteriales</taxon>
        <taxon>Oscillospiraceae</taxon>
        <taxon>Oscillospiraceae incertae sedis</taxon>
        <taxon>Candidatus Merdivicinus</taxon>
    </lineage>
</organism>
<evidence type="ECO:0000256" key="4">
    <source>
        <dbReference type="ARBA" id="ARBA00022692"/>
    </source>
</evidence>
<feature type="transmembrane region" description="Helical" evidence="7">
    <location>
        <begin position="16"/>
        <end position="44"/>
    </location>
</feature>
<evidence type="ECO:0000256" key="2">
    <source>
        <dbReference type="ARBA" id="ARBA00022448"/>
    </source>
</evidence>
<dbReference type="CDD" id="cd06261">
    <property type="entry name" value="TM_PBP2"/>
    <property type="match status" value="1"/>
</dbReference>
<evidence type="ECO:0000256" key="6">
    <source>
        <dbReference type="ARBA" id="ARBA00023136"/>
    </source>
</evidence>
<dbReference type="GO" id="GO:0055085">
    <property type="term" value="P:transmembrane transport"/>
    <property type="evidence" value="ECO:0007669"/>
    <property type="project" value="InterPro"/>
</dbReference>
<proteinExistence type="inferred from homology"/>
<gene>
    <name evidence="9" type="ORF">IAB51_00795</name>
</gene>
<feature type="transmembrane region" description="Helical" evidence="7">
    <location>
        <begin position="164"/>
        <end position="192"/>
    </location>
</feature>
<evidence type="ECO:0000256" key="3">
    <source>
        <dbReference type="ARBA" id="ARBA00022475"/>
    </source>
</evidence>
<feature type="transmembrane region" description="Helical" evidence="7">
    <location>
        <begin position="81"/>
        <end position="105"/>
    </location>
</feature>
<reference evidence="9" key="1">
    <citation type="submission" date="2020-10" db="EMBL/GenBank/DDBJ databases">
        <authorList>
            <person name="Gilroy R."/>
        </authorList>
    </citation>
    <scope>NUCLEOTIDE SEQUENCE</scope>
    <source>
        <strain evidence="9">CHK199-13235</strain>
    </source>
</reference>
<dbReference type="InterPro" id="IPR051393">
    <property type="entry name" value="ABC_transporter_permease"/>
</dbReference>
<evidence type="ECO:0000256" key="7">
    <source>
        <dbReference type="RuleBase" id="RU363032"/>
    </source>
</evidence>
<reference evidence="9" key="2">
    <citation type="journal article" date="2021" name="PeerJ">
        <title>Extensive microbial diversity within the chicken gut microbiome revealed by metagenomics and culture.</title>
        <authorList>
            <person name="Gilroy R."/>
            <person name="Ravi A."/>
            <person name="Getino M."/>
            <person name="Pursley I."/>
            <person name="Horton D.L."/>
            <person name="Alikhan N.F."/>
            <person name="Baker D."/>
            <person name="Gharbi K."/>
            <person name="Hall N."/>
            <person name="Watson M."/>
            <person name="Adriaenssens E.M."/>
            <person name="Foster-Nyarko E."/>
            <person name="Jarju S."/>
            <person name="Secka A."/>
            <person name="Antonio M."/>
            <person name="Oren A."/>
            <person name="Chaudhuri R.R."/>
            <person name="La Ragione R."/>
            <person name="Hildebrand F."/>
            <person name="Pallen M.J."/>
        </authorList>
    </citation>
    <scope>NUCLEOTIDE SEQUENCE</scope>
    <source>
        <strain evidence="9">CHK199-13235</strain>
    </source>
</reference>
<dbReference type="PANTHER" id="PTHR30193:SF44">
    <property type="entry name" value="LACTOSE TRANSPORT SYSTEM PERMEASE PROTEIN LACF"/>
    <property type="match status" value="1"/>
</dbReference>
<comment type="similarity">
    <text evidence="7">Belongs to the binding-protein-dependent transport system permease family.</text>
</comment>
<dbReference type="EMBL" id="DVJP01000010">
    <property type="protein sequence ID" value="HIS75323.1"/>
    <property type="molecule type" value="Genomic_DNA"/>
</dbReference>
<feature type="transmembrane region" description="Helical" evidence="7">
    <location>
        <begin position="280"/>
        <end position="298"/>
    </location>
</feature>
<dbReference type="GO" id="GO:0005886">
    <property type="term" value="C:plasma membrane"/>
    <property type="evidence" value="ECO:0007669"/>
    <property type="project" value="UniProtKB-SubCell"/>
</dbReference>
<sequence>MRKKKTGFFGEMRQNFWLYMLIVPCILFAIIFKYLPMVGIVIAFQDYNPIKGMFGSEFVGLDNFKYFFRGSQWLQITFNTLYLNVLFIVTGTIASIAIAIMITELGKNWFVRLNQSVMIFPNFISYAVVAMFAQAFIGSDDGYVNQWIEMFGGTPISFYSEPGVWPLILVIIRIWKGAGYGAIVYMAAIVGIDNGVYEAARIDGASRMQTIFRITLPMLKDTVILLTLLSVGNIFYGDFGMIYTLVGDNSMLFETTDVIDTYVFRSIRTSGSMGMSAAVGLYQSLIGFFLVIGVNALAKKFSPESAIF</sequence>
<evidence type="ECO:0000256" key="5">
    <source>
        <dbReference type="ARBA" id="ARBA00022989"/>
    </source>
</evidence>
<feature type="transmembrane region" description="Helical" evidence="7">
    <location>
        <begin position="223"/>
        <end position="246"/>
    </location>
</feature>
<dbReference type="SUPFAM" id="SSF161098">
    <property type="entry name" value="MetI-like"/>
    <property type="match status" value="1"/>
</dbReference>
<dbReference type="PANTHER" id="PTHR30193">
    <property type="entry name" value="ABC TRANSPORTER PERMEASE PROTEIN"/>
    <property type="match status" value="1"/>
</dbReference>
<evidence type="ECO:0000313" key="10">
    <source>
        <dbReference type="Proteomes" id="UP000824002"/>
    </source>
</evidence>
<dbReference type="InterPro" id="IPR000515">
    <property type="entry name" value="MetI-like"/>
</dbReference>